<dbReference type="CDD" id="cd04301">
    <property type="entry name" value="NAT_SF"/>
    <property type="match status" value="2"/>
</dbReference>
<keyword evidence="5" id="KW-1185">Reference proteome</keyword>
<accession>A0A5Q0GWK0</accession>
<organism evidence="4 5">
    <name type="scientific">Saccharothrix syringae</name>
    <name type="common">Nocardiopsis syringae</name>
    <dbReference type="NCBI Taxonomy" id="103733"/>
    <lineage>
        <taxon>Bacteria</taxon>
        <taxon>Bacillati</taxon>
        <taxon>Actinomycetota</taxon>
        <taxon>Actinomycetes</taxon>
        <taxon>Pseudonocardiales</taxon>
        <taxon>Pseudonocardiaceae</taxon>
        <taxon>Saccharothrix</taxon>
    </lineage>
</organism>
<reference evidence="5" key="1">
    <citation type="journal article" date="2021" name="Curr. Microbiol.">
        <title>Complete genome of nocamycin-producing strain Saccharothrix syringae NRRL B-16468 reveals the biosynthetic potential for secondary metabolites.</title>
        <authorList>
            <person name="Mo X."/>
            <person name="Yang S."/>
        </authorList>
    </citation>
    <scope>NUCLEOTIDE SEQUENCE [LARGE SCALE GENOMIC DNA]</scope>
    <source>
        <strain evidence="5">ATCC 51364 / DSM 43886 / JCM 6844 / KCTC 9398 / NBRC 14523 / NRRL B-16468 / INA 2240</strain>
    </source>
</reference>
<evidence type="ECO:0000313" key="4">
    <source>
        <dbReference type="EMBL" id="QFZ18359.1"/>
    </source>
</evidence>
<feature type="domain" description="N-acetyltransferase" evidence="3">
    <location>
        <begin position="6"/>
        <end position="159"/>
    </location>
</feature>
<keyword evidence="1 4" id="KW-0808">Transferase</keyword>
<sequence length="327" mass="35562">MHPGSLTWRPLTREDAKASADLLNAIEAVDRIGENYTEEDTLQELVDPYADLERASLAAFDGDVMVGYVKVRHKPSAVGVHRVFLDGGVHPDHRRRGVGTALVRAGVAAAGVVHALHHPALALVVDVHKAEHIAGLPQLMRSRGFTPVRHYRRVERPLDVPPGTAVIPDGLRVEPWSEHNDEDFRFVRNESYADHWGAAPMPADSWRNKITNQTFRPEVSFLIRDAASGTPVGVLVTMHWEADALATGIRDAHFMIVGTLREHRGRGVAGALVGHALEAAADRGYHRASASVDSAGPSGAPGLFEKAGFTPTMRYVRWALEVPAPAS</sequence>
<dbReference type="Proteomes" id="UP000325787">
    <property type="component" value="Chromosome"/>
</dbReference>
<dbReference type="PROSITE" id="PS51186">
    <property type="entry name" value="GNAT"/>
    <property type="match status" value="2"/>
</dbReference>
<evidence type="ECO:0000256" key="1">
    <source>
        <dbReference type="ARBA" id="ARBA00022679"/>
    </source>
</evidence>
<dbReference type="EMBL" id="CP034550">
    <property type="protein sequence ID" value="QFZ18359.1"/>
    <property type="molecule type" value="Genomic_DNA"/>
</dbReference>
<keyword evidence="2" id="KW-0012">Acyltransferase</keyword>
<dbReference type="GO" id="GO:0016747">
    <property type="term" value="F:acyltransferase activity, transferring groups other than amino-acyl groups"/>
    <property type="evidence" value="ECO:0007669"/>
    <property type="project" value="InterPro"/>
</dbReference>
<dbReference type="PANTHER" id="PTHR43877">
    <property type="entry name" value="AMINOALKYLPHOSPHONATE N-ACETYLTRANSFERASE-RELATED-RELATED"/>
    <property type="match status" value="1"/>
</dbReference>
<evidence type="ECO:0000259" key="3">
    <source>
        <dbReference type="PROSITE" id="PS51186"/>
    </source>
</evidence>
<dbReference type="RefSeq" id="WP_033430844.1">
    <property type="nucleotide sequence ID" value="NZ_CP034550.1"/>
</dbReference>
<dbReference type="OrthoDB" id="9799092at2"/>
<dbReference type="Gene3D" id="3.40.630.30">
    <property type="match status" value="1"/>
</dbReference>
<name>A0A5Q0GWK0_SACSY</name>
<proteinExistence type="predicted"/>
<gene>
    <name evidence="4" type="ORF">EKG83_13480</name>
</gene>
<dbReference type="InterPro" id="IPR016181">
    <property type="entry name" value="Acyl_CoA_acyltransferase"/>
</dbReference>
<protein>
    <submittedName>
        <fullName evidence="4">GNAT family N-acetyltransferase</fullName>
    </submittedName>
</protein>
<dbReference type="InterPro" id="IPR000182">
    <property type="entry name" value="GNAT_dom"/>
</dbReference>
<dbReference type="KEGG" id="ssyi:EKG83_13480"/>
<dbReference type="Pfam" id="PF00583">
    <property type="entry name" value="Acetyltransf_1"/>
    <property type="match status" value="2"/>
</dbReference>
<evidence type="ECO:0000256" key="2">
    <source>
        <dbReference type="ARBA" id="ARBA00023315"/>
    </source>
</evidence>
<dbReference type="SUPFAM" id="SSF55729">
    <property type="entry name" value="Acyl-CoA N-acyltransferases (Nat)"/>
    <property type="match status" value="2"/>
</dbReference>
<evidence type="ECO:0000313" key="5">
    <source>
        <dbReference type="Proteomes" id="UP000325787"/>
    </source>
</evidence>
<dbReference type="InterPro" id="IPR050832">
    <property type="entry name" value="Bact_Acetyltransf"/>
</dbReference>
<feature type="domain" description="N-acetyltransferase" evidence="3">
    <location>
        <begin position="171"/>
        <end position="327"/>
    </location>
</feature>
<dbReference type="AlphaFoldDB" id="A0A5Q0GWK0"/>